<evidence type="ECO:0000313" key="3">
    <source>
        <dbReference type="Proteomes" id="UP000006038"/>
    </source>
</evidence>
<sequence>MKKQIMKNDKITAIVWSCSAETSLHSFGNFILTIRLLLRFLLLQINSIFREFRLDTSSSPFLPSLELDTPPQSPSALPSPPTGCASTASYKRDLFCFWRVNAASVPAVKLPVPWEKSARSCI</sequence>
<dbReference type="AlphaFoldDB" id="J3N7S2"/>
<feature type="compositionally biased region" description="Pro residues" evidence="1">
    <location>
        <begin position="71"/>
        <end position="81"/>
    </location>
</feature>
<accession>J3N7S2</accession>
<dbReference type="HOGENOM" id="CLU_2030305_0_0_1"/>
<evidence type="ECO:0000256" key="1">
    <source>
        <dbReference type="SAM" id="MobiDB-lite"/>
    </source>
</evidence>
<reference evidence="2" key="2">
    <citation type="submission" date="2013-04" db="UniProtKB">
        <authorList>
            <consortium name="EnsemblPlants"/>
        </authorList>
    </citation>
    <scope>IDENTIFICATION</scope>
</reference>
<reference evidence="2" key="1">
    <citation type="journal article" date="2013" name="Nat. Commun.">
        <title>Whole-genome sequencing of Oryza brachyantha reveals mechanisms underlying Oryza genome evolution.</title>
        <authorList>
            <person name="Chen J."/>
            <person name="Huang Q."/>
            <person name="Gao D."/>
            <person name="Wang J."/>
            <person name="Lang Y."/>
            <person name="Liu T."/>
            <person name="Li B."/>
            <person name="Bai Z."/>
            <person name="Luis Goicoechea J."/>
            <person name="Liang C."/>
            <person name="Chen C."/>
            <person name="Zhang W."/>
            <person name="Sun S."/>
            <person name="Liao Y."/>
            <person name="Zhang X."/>
            <person name="Yang L."/>
            <person name="Song C."/>
            <person name="Wang M."/>
            <person name="Shi J."/>
            <person name="Liu G."/>
            <person name="Liu J."/>
            <person name="Zhou H."/>
            <person name="Zhou W."/>
            <person name="Yu Q."/>
            <person name="An N."/>
            <person name="Chen Y."/>
            <person name="Cai Q."/>
            <person name="Wang B."/>
            <person name="Liu B."/>
            <person name="Min J."/>
            <person name="Huang Y."/>
            <person name="Wu H."/>
            <person name="Li Z."/>
            <person name="Zhang Y."/>
            <person name="Yin Y."/>
            <person name="Song W."/>
            <person name="Jiang J."/>
            <person name="Jackson S.A."/>
            <person name="Wing R.A."/>
            <person name="Wang J."/>
            <person name="Chen M."/>
        </authorList>
    </citation>
    <scope>NUCLEOTIDE SEQUENCE [LARGE SCALE GENOMIC DNA]</scope>
    <source>
        <strain evidence="2">cv. IRGC 101232</strain>
    </source>
</reference>
<feature type="region of interest" description="Disordered" evidence="1">
    <location>
        <begin position="65"/>
        <end position="84"/>
    </location>
</feature>
<dbReference type="EnsemblPlants" id="OB11G18580.1">
    <property type="protein sequence ID" value="OB11G18580.1"/>
    <property type="gene ID" value="OB11G18580"/>
</dbReference>
<dbReference type="Proteomes" id="UP000006038">
    <property type="component" value="Chromosome 11"/>
</dbReference>
<keyword evidence="3" id="KW-1185">Reference proteome</keyword>
<proteinExistence type="predicted"/>
<name>J3N7S2_ORYBR</name>
<protein>
    <submittedName>
        <fullName evidence="2">Uncharacterized protein</fullName>
    </submittedName>
</protein>
<organism evidence="2">
    <name type="scientific">Oryza brachyantha</name>
    <name type="common">malo sina</name>
    <dbReference type="NCBI Taxonomy" id="4533"/>
    <lineage>
        <taxon>Eukaryota</taxon>
        <taxon>Viridiplantae</taxon>
        <taxon>Streptophyta</taxon>
        <taxon>Embryophyta</taxon>
        <taxon>Tracheophyta</taxon>
        <taxon>Spermatophyta</taxon>
        <taxon>Magnoliopsida</taxon>
        <taxon>Liliopsida</taxon>
        <taxon>Poales</taxon>
        <taxon>Poaceae</taxon>
        <taxon>BOP clade</taxon>
        <taxon>Oryzoideae</taxon>
        <taxon>Oryzeae</taxon>
        <taxon>Oryzinae</taxon>
        <taxon>Oryza</taxon>
    </lineage>
</organism>
<evidence type="ECO:0000313" key="2">
    <source>
        <dbReference type="EnsemblPlants" id="OB11G18580.1"/>
    </source>
</evidence>
<dbReference type="Gramene" id="OB11G18580.1">
    <property type="protein sequence ID" value="OB11G18580.1"/>
    <property type="gene ID" value="OB11G18580"/>
</dbReference>